<dbReference type="Pfam" id="PF14129">
    <property type="entry name" value="DUF4296"/>
    <property type="match status" value="1"/>
</dbReference>
<evidence type="ECO:0000313" key="2">
    <source>
        <dbReference type="EMBL" id="MEM0576138.1"/>
    </source>
</evidence>
<keyword evidence="3" id="KW-1185">Reference proteome</keyword>
<dbReference type="PROSITE" id="PS51257">
    <property type="entry name" value="PROKAR_LIPOPROTEIN"/>
    <property type="match status" value="1"/>
</dbReference>
<protein>
    <submittedName>
        <fullName evidence="2">DUF4296 domain-containing protein</fullName>
    </submittedName>
</protein>
<sequence length="138" mass="16268">MRKGILFFALLVSFVGCRKEETVKTPKKLIDKAVMVNVFYDLALLEASKYQMMSKTEYQKISPKEFILKKYKIDSAQFSQSNIYYAFSIEEYKAMFEQVQKRLQTNSDKMDTIIKRKQEKLKLNSKTHSKSRVEKLAQ</sequence>
<organism evidence="2 3">
    <name type="scientific">Flavobacterium polysaccharolyticum</name>
    <dbReference type="NCBI Taxonomy" id="3133148"/>
    <lineage>
        <taxon>Bacteria</taxon>
        <taxon>Pseudomonadati</taxon>
        <taxon>Bacteroidota</taxon>
        <taxon>Flavobacteriia</taxon>
        <taxon>Flavobacteriales</taxon>
        <taxon>Flavobacteriaceae</taxon>
        <taxon>Flavobacterium</taxon>
    </lineage>
</organism>
<evidence type="ECO:0000313" key="3">
    <source>
        <dbReference type="Proteomes" id="UP001468798"/>
    </source>
</evidence>
<accession>A0ABU9NN85</accession>
<dbReference type="EMBL" id="JBCGDP010000005">
    <property type="protein sequence ID" value="MEM0576138.1"/>
    <property type="molecule type" value="Genomic_DNA"/>
</dbReference>
<gene>
    <name evidence="2" type="ORF">WFZ86_06480</name>
</gene>
<proteinExistence type="predicted"/>
<dbReference type="RefSeq" id="WP_342691187.1">
    <property type="nucleotide sequence ID" value="NZ_JBCGDP010000005.1"/>
</dbReference>
<dbReference type="Proteomes" id="UP001468798">
    <property type="component" value="Unassembled WGS sequence"/>
</dbReference>
<comment type="caution">
    <text evidence="2">The sequence shown here is derived from an EMBL/GenBank/DDBJ whole genome shotgun (WGS) entry which is preliminary data.</text>
</comment>
<dbReference type="InterPro" id="IPR025381">
    <property type="entry name" value="DUF4296"/>
</dbReference>
<name>A0ABU9NN85_9FLAO</name>
<evidence type="ECO:0000259" key="1">
    <source>
        <dbReference type="Pfam" id="PF14129"/>
    </source>
</evidence>
<reference evidence="2 3" key="1">
    <citation type="submission" date="2024-03" db="EMBL/GenBank/DDBJ databases">
        <title>Two novel species of the genus Flavobacterium exhibiting potentially degradation of complex polysaccharides.</title>
        <authorList>
            <person name="Lian X."/>
        </authorList>
    </citation>
    <scope>NUCLEOTIDE SEQUENCE [LARGE SCALE GENOMIC DNA]</scope>
    <source>
        <strain evidence="2 3">N6</strain>
    </source>
</reference>
<feature type="domain" description="DUF4296" evidence="1">
    <location>
        <begin position="26"/>
        <end position="108"/>
    </location>
</feature>